<reference evidence="5 6" key="1">
    <citation type="journal article" date="2018" name="Nat. Ecol. Evol.">
        <title>Pezizomycetes genomes reveal the molecular basis of ectomycorrhizal truffle lifestyle.</title>
        <authorList>
            <person name="Murat C."/>
            <person name="Payen T."/>
            <person name="Noel B."/>
            <person name="Kuo A."/>
            <person name="Morin E."/>
            <person name="Chen J."/>
            <person name="Kohler A."/>
            <person name="Krizsan K."/>
            <person name="Balestrini R."/>
            <person name="Da Silva C."/>
            <person name="Montanini B."/>
            <person name="Hainaut M."/>
            <person name="Levati E."/>
            <person name="Barry K.W."/>
            <person name="Belfiori B."/>
            <person name="Cichocki N."/>
            <person name="Clum A."/>
            <person name="Dockter R.B."/>
            <person name="Fauchery L."/>
            <person name="Guy J."/>
            <person name="Iotti M."/>
            <person name="Le Tacon F."/>
            <person name="Lindquist E.A."/>
            <person name="Lipzen A."/>
            <person name="Malagnac F."/>
            <person name="Mello A."/>
            <person name="Molinier V."/>
            <person name="Miyauchi S."/>
            <person name="Poulain J."/>
            <person name="Riccioni C."/>
            <person name="Rubini A."/>
            <person name="Sitrit Y."/>
            <person name="Splivallo R."/>
            <person name="Traeger S."/>
            <person name="Wang M."/>
            <person name="Zifcakova L."/>
            <person name="Wipf D."/>
            <person name="Zambonelli A."/>
            <person name="Paolocci F."/>
            <person name="Nowrousian M."/>
            <person name="Ottonello S."/>
            <person name="Baldrian P."/>
            <person name="Spatafora J.W."/>
            <person name="Henrissat B."/>
            <person name="Nagy L.G."/>
            <person name="Aury J.M."/>
            <person name="Wincker P."/>
            <person name="Grigoriev I.V."/>
            <person name="Bonfante P."/>
            <person name="Martin F.M."/>
        </authorList>
    </citation>
    <scope>NUCLEOTIDE SEQUENCE [LARGE SCALE GENOMIC DNA]</scope>
    <source>
        <strain evidence="5 6">ATCC MYA-4762</strain>
    </source>
</reference>
<dbReference type="InterPro" id="IPR012916">
    <property type="entry name" value="RED_N"/>
</dbReference>
<feature type="region of interest" description="Disordered" evidence="3">
    <location>
        <begin position="248"/>
        <end position="507"/>
    </location>
</feature>
<accession>A0A3N4MA00</accession>
<gene>
    <name evidence="5" type="ORF">L211DRAFT_833000</name>
</gene>
<comment type="subcellular location">
    <subcellularLocation>
        <location evidence="1">Nucleus</location>
    </subcellularLocation>
</comment>
<feature type="region of interest" description="Disordered" evidence="3">
    <location>
        <begin position="167"/>
        <end position="197"/>
    </location>
</feature>
<evidence type="ECO:0000313" key="6">
    <source>
        <dbReference type="Proteomes" id="UP000267821"/>
    </source>
</evidence>
<feature type="compositionally biased region" description="Polar residues" evidence="3">
    <location>
        <begin position="355"/>
        <end position="367"/>
    </location>
</feature>
<evidence type="ECO:0000256" key="3">
    <source>
        <dbReference type="SAM" id="MobiDB-lite"/>
    </source>
</evidence>
<feature type="compositionally biased region" description="Low complexity" evidence="3">
    <location>
        <begin position="31"/>
        <end position="42"/>
    </location>
</feature>
<dbReference type="EMBL" id="ML121528">
    <property type="protein sequence ID" value="RPB29121.1"/>
    <property type="molecule type" value="Genomic_DNA"/>
</dbReference>
<dbReference type="Pfam" id="PF07808">
    <property type="entry name" value="RED_N"/>
    <property type="match status" value="1"/>
</dbReference>
<feature type="region of interest" description="Disordered" evidence="3">
    <location>
        <begin position="1"/>
        <end position="85"/>
    </location>
</feature>
<dbReference type="AlphaFoldDB" id="A0A3N4MA00"/>
<dbReference type="InParanoid" id="A0A3N4MA00"/>
<dbReference type="OrthoDB" id="3366823at2759"/>
<protein>
    <recommendedName>
        <fullName evidence="4">RED-like N-terminal domain-containing protein</fullName>
    </recommendedName>
</protein>
<feature type="compositionally biased region" description="Basic residues" evidence="3">
    <location>
        <begin position="254"/>
        <end position="263"/>
    </location>
</feature>
<evidence type="ECO:0000256" key="2">
    <source>
        <dbReference type="ARBA" id="ARBA00023242"/>
    </source>
</evidence>
<organism evidence="5 6">
    <name type="scientific">Terfezia boudieri ATCC MYA-4762</name>
    <dbReference type="NCBI Taxonomy" id="1051890"/>
    <lineage>
        <taxon>Eukaryota</taxon>
        <taxon>Fungi</taxon>
        <taxon>Dikarya</taxon>
        <taxon>Ascomycota</taxon>
        <taxon>Pezizomycotina</taxon>
        <taxon>Pezizomycetes</taxon>
        <taxon>Pezizales</taxon>
        <taxon>Pezizaceae</taxon>
        <taxon>Terfezia</taxon>
    </lineage>
</organism>
<keyword evidence="6" id="KW-1185">Reference proteome</keyword>
<feature type="compositionally biased region" description="Basic residues" evidence="3">
    <location>
        <begin position="474"/>
        <end position="485"/>
    </location>
</feature>
<keyword evidence="2" id="KW-0539">Nucleus</keyword>
<dbReference type="Proteomes" id="UP000267821">
    <property type="component" value="Unassembled WGS sequence"/>
</dbReference>
<proteinExistence type="predicted"/>
<evidence type="ECO:0000256" key="1">
    <source>
        <dbReference type="ARBA" id="ARBA00004123"/>
    </source>
</evidence>
<dbReference type="STRING" id="1051890.A0A3N4MA00"/>
<feature type="compositionally biased region" description="Basic and acidic residues" evidence="3">
    <location>
        <begin position="341"/>
        <end position="354"/>
    </location>
</feature>
<dbReference type="PANTHER" id="PTHR12765">
    <property type="entry name" value="RED PROTEIN IK FACTOR CYTOKINE IK"/>
    <property type="match status" value="1"/>
</dbReference>
<feature type="compositionally biased region" description="Basic and acidic residues" evidence="3">
    <location>
        <begin position="180"/>
        <end position="190"/>
    </location>
</feature>
<feature type="domain" description="RED-like N-terminal" evidence="4">
    <location>
        <begin position="84"/>
        <end position="163"/>
    </location>
</feature>
<sequence>MNNQQFRKLVLDTPAVERADGSSSLGTGKATSGPSTTPSLGSKQRSFIPMTPRSVYTQSDLSRQLAAHNAPPAKKFKSSVPKGMKLGEGYVDRAKARESAEIDAEVAERECRLEALKELARNPETGEVDMALIIQQSKAMGGDAKSTHLVKGLDFALLERVKRGEDVLGLGSGPKGSKGLKSEEPGKDEERLEDELDKALDKVVVPVEKEKVKKPGHKVTREGMLAELKRQKAAAVVSKAAVTSPVPVLDSRFKKIGQPKPKKGSKDGKSLKKKAKGKVDDGINKSSTLLGMLPLPLPPAKVIAEGKNEGDDIDIFDDVGRDYDPLAGLEDDDGNDSGSSADEKTLELEGKQTQEKATATEDTTILSSMPPLPHPKPNYFLESEDDKEERYEPPTSTSALLEQNPDLAAALSKAAKLAERGGPSNAFAEDLEKEKRRKAMLENFDRDAMDMDMGFGGSRDWGDDEEEFVEGSKGGKKRKRGPKGPKKSDKDNAELMSKFASEKYGKG</sequence>
<evidence type="ECO:0000259" key="4">
    <source>
        <dbReference type="Pfam" id="PF07808"/>
    </source>
</evidence>
<dbReference type="InterPro" id="IPR039896">
    <property type="entry name" value="Red-like"/>
</dbReference>
<evidence type="ECO:0000313" key="5">
    <source>
        <dbReference type="EMBL" id="RPB29121.1"/>
    </source>
</evidence>
<feature type="compositionally biased region" description="Basic and acidic residues" evidence="3">
    <location>
        <begin position="430"/>
        <end position="449"/>
    </location>
</feature>
<feature type="compositionally biased region" description="Polar residues" evidence="3">
    <location>
        <begin position="21"/>
        <end position="30"/>
    </location>
</feature>
<name>A0A3N4MA00_9PEZI</name>
<dbReference type="GO" id="GO:0005634">
    <property type="term" value="C:nucleus"/>
    <property type="evidence" value="ECO:0007669"/>
    <property type="project" value="UniProtKB-SubCell"/>
</dbReference>